<comment type="caution">
    <text evidence="2">The sequence shown here is derived from an EMBL/GenBank/DDBJ whole genome shotgun (WGS) entry which is preliminary data.</text>
</comment>
<protein>
    <recommendedName>
        <fullName evidence="1">MADF domain-containing protein</fullName>
    </recommendedName>
</protein>
<dbReference type="OMA" id="YDKSHAD"/>
<proteinExistence type="predicted"/>
<dbReference type="PANTHER" id="PTHR12243">
    <property type="entry name" value="MADF DOMAIN TRANSCRIPTION FACTOR"/>
    <property type="match status" value="1"/>
</dbReference>
<reference evidence="2 3" key="1">
    <citation type="submission" date="2015-12" db="EMBL/GenBank/DDBJ databases">
        <title>The genome of Folsomia candida.</title>
        <authorList>
            <person name="Faddeeva A."/>
            <person name="Derks M.F."/>
            <person name="Anvar Y."/>
            <person name="Smit S."/>
            <person name="Van Straalen N."/>
            <person name="Roelofs D."/>
        </authorList>
    </citation>
    <scope>NUCLEOTIDE SEQUENCE [LARGE SCALE GENOMIC DNA]</scope>
    <source>
        <strain evidence="2 3">VU population</strain>
        <tissue evidence="2">Whole body</tissue>
    </source>
</reference>
<evidence type="ECO:0000313" key="2">
    <source>
        <dbReference type="EMBL" id="OXA39870.1"/>
    </source>
</evidence>
<evidence type="ECO:0000259" key="1">
    <source>
        <dbReference type="PROSITE" id="PS51029"/>
    </source>
</evidence>
<dbReference type="OrthoDB" id="8038273at2759"/>
<dbReference type="InterPro" id="IPR006578">
    <property type="entry name" value="MADF-dom"/>
</dbReference>
<dbReference type="AlphaFoldDB" id="A0A226D471"/>
<dbReference type="Proteomes" id="UP000198287">
    <property type="component" value="Unassembled WGS sequence"/>
</dbReference>
<name>A0A226D471_FOLCA</name>
<feature type="domain" description="MADF" evidence="1">
    <location>
        <begin position="46"/>
        <end position="133"/>
    </location>
</feature>
<dbReference type="SMART" id="SM00595">
    <property type="entry name" value="MADF"/>
    <property type="match status" value="1"/>
</dbReference>
<evidence type="ECO:0000313" key="3">
    <source>
        <dbReference type="Proteomes" id="UP000198287"/>
    </source>
</evidence>
<organism evidence="2 3">
    <name type="scientific">Folsomia candida</name>
    <name type="common">Springtail</name>
    <dbReference type="NCBI Taxonomy" id="158441"/>
    <lineage>
        <taxon>Eukaryota</taxon>
        <taxon>Metazoa</taxon>
        <taxon>Ecdysozoa</taxon>
        <taxon>Arthropoda</taxon>
        <taxon>Hexapoda</taxon>
        <taxon>Collembola</taxon>
        <taxon>Entomobryomorpha</taxon>
        <taxon>Isotomoidea</taxon>
        <taxon>Isotomidae</taxon>
        <taxon>Proisotominae</taxon>
        <taxon>Folsomia</taxon>
    </lineage>
</organism>
<accession>A0A226D471</accession>
<feature type="non-terminal residue" evidence="2">
    <location>
        <position position="1"/>
    </location>
</feature>
<keyword evidence="3" id="KW-1185">Reference proteome</keyword>
<dbReference type="InterPro" id="IPR039353">
    <property type="entry name" value="TF_Adf1"/>
</dbReference>
<dbReference type="EMBL" id="LNIX01000036">
    <property type="protein sequence ID" value="OXA39870.1"/>
    <property type="molecule type" value="Genomic_DNA"/>
</dbReference>
<gene>
    <name evidence="2" type="ORF">Fcan01_25399</name>
</gene>
<dbReference type="PANTHER" id="PTHR12243:SF67">
    <property type="entry name" value="COREPRESSOR OF PANGOLIN, ISOFORM A-RELATED"/>
    <property type="match status" value="1"/>
</dbReference>
<dbReference type="PROSITE" id="PS51029">
    <property type="entry name" value="MADF"/>
    <property type="match status" value="1"/>
</dbReference>
<sequence>GKLVVKVRQNWMTAKRFLISCLAPINVTKIIMPPKKGQNSLQEEVQLIDAVRDRPCLWNKLHPDFKNLIKKEAAWLEVGKLLGKKTKQKSLWGNLRSQFVSFLRRLVKPTGSGGGRAFFRHEDAMLFLKGTVEPDEENFSNLDDDEENSQMINDEIAIELSSMGSVSQIESTILPRNKEVPPGRSHAKFGKRKLDEFDKELLGMLKNGQDEYDTYCKTLAEKFRLLRNSDRKRFLELQYSINSLVHEAEMRSLLSG</sequence>
<dbReference type="Pfam" id="PF10545">
    <property type="entry name" value="MADF_DNA_bdg"/>
    <property type="match status" value="1"/>
</dbReference>